<dbReference type="PANTHER" id="PTHR42928:SF5">
    <property type="entry name" value="BLR1237 PROTEIN"/>
    <property type="match status" value="1"/>
</dbReference>
<dbReference type="SUPFAM" id="SSF53850">
    <property type="entry name" value="Periplasmic binding protein-like II"/>
    <property type="match status" value="1"/>
</dbReference>
<dbReference type="InterPro" id="IPR005064">
    <property type="entry name" value="BUG"/>
</dbReference>
<dbReference type="PIRSF" id="PIRSF017082">
    <property type="entry name" value="YflP"/>
    <property type="match status" value="1"/>
</dbReference>
<evidence type="ECO:0000313" key="2">
    <source>
        <dbReference type="EMBL" id="MCR0982662.1"/>
    </source>
</evidence>
<organism evidence="2 3">
    <name type="scientific">Roseomonas populi</name>
    <dbReference type="NCBI Taxonomy" id="3121582"/>
    <lineage>
        <taxon>Bacteria</taxon>
        <taxon>Pseudomonadati</taxon>
        <taxon>Pseudomonadota</taxon>
        <taxon>Alphaproteobacteria</taxon>
        <taxon>Acetobacterales</taxon>
        <taxon>Roseomonadaceae</taxon>
        <taxon>Roseomonas</taxon>
    </lineage>
</organism>
<dbReference type="PANTHER" id="PTHR42928">
    <property type="entry name" value="TRICARBOXYLATE-BINDING PROTEIN"/>
    <property type="match status" value="1"/>
</dbReference>
<proteinExistence type="inferred from homology"/>
<dbReference type="Pfam" id="PF03401">
    <property type="entry name" value="TctC"/>
    <property type="match status" value="1"/>
</dbReference>
<comment type="similarity">
    <text evidence="1">Belongs to the UPF0065 (bug) family.</text>
</comment>
<keyword evidence="3" id="KW-1185">Reference proteome</keyword>
<dbReference type="Gene3D" id="3.40.190.150">
    <property type="entry name" value="Bordetella uptake gene, domain 1"/>
    <property type="match status" value="1"/>
</dbReference>
<dbReference type="InterPro" id="IPR042100">
    <property type="entry name" value="Bug_dom1"/>
</dbReference>
<dbReference type="Gene3D" id="3.40.190.10">
    <property type="entry name" value="Periplasmic binding protein-like II"/>
    <property type="match status" value="1"/>
</dbReference>
<protein>
    <submittedName>
        <fullName evidence="2">Tripartite tricarboxylate transporter substrate-binding protein</fullName>
    </submittedName>
</protein>
<evidence type="ECO:0000256" key="1">
    <source>
        <dbReference type="ARBA" id="ARBA00006987"/>
    </source>
</evidence>
<sequence>MTSCAVPGAENTPPCPPTRRRVAASILAGALSVALSSPHAARAQSGYPDRPVRLIVPFAPGGGVDIVARLLAEPMRAALSPSGAVPLVVENRGGAGGQLGAQAAAKAPADGYTLLLASAGEIAAAPALYGGSLPYDPAKDLVPITLVVRVPNLLVVSSTLPIRNAAELIERAKRQPGALSYASSGVGNLQHLNGELFNRLAGVDTVHVPYRGTGSTLADVAAGRVSMTYAGAPALLPLIRDGKLRPIGVTSRNRVPGLPDIPALSETPALASYELVNWYGLFAPAGTPAPVLERLQAAATRALGDPELIRKLAEQGAEAAPMSADAFRGFVAAESAKLAQLIREADIRPEN</sequence>
<dbReference type="Proteomes" id="UP001524642">
    <property type="component" value="Unassembled WGS sequence"/>
</dbReference>
<gene>
    <name evidence="2" type="ORF">NRP21_11435</name>
</gene>
<accession>A0ABT1X3K5</accession>
<evidence type="ECO:0000313" key="3">
    <source>
        <dbReference type="Proteomes" id="UP001524642"/>
    </source>
</evidence>
<dbReference type="EMBL" id="JANJOU010000008">
    <property type="protein sequence ID" value="MCR0982662.1"/>
    <property type="molecule type" value="Genomic_DNA"/>
</dbReference>
<dbReference type="RefSeq" id="WP_257716330.1">
    <property type="nucleotide sequence ID" value="NZ_JANJOU010000008.1"/>
</dbReference>
<comment type="caution">
    <text evidence="2">The sequence shown here is derived from an EMBL/GenBank/DDBJ whole genome shotgun (WGS) entry which is preliminary data.</text>
</comment>
<reference evidence="2 3" key="1">
    <citation type="submission" date="2022-06" db="EMBL/GenBank/DDBJ databases">
        <title>Roseomonas CN29.</title>
        <authorList>
            <person name="Cheng Y."/>
            <person name="He X."/>
        </authorList>
    </citation>
    <scope>NUCLEOTIDE SEQUENCE [LARGE SCALE GENOMIC DNA]</scope>
    <source>
        <strain evidence="2 3">CN29</strain>
    </source>
</reference>
<name>A0ABT1X3K5_9PROT</name>